<gene>
    <name evidence="1" type="ORF">LEP1GSC151_5141</name>
</gene>
<accession>M3G0B4</accession>
<sequence>MLLDKMDRRSQSMIFHKMGKDIITTNNQEILSHLREILF</sequence>
<comment type="caution">
    <text evidence="1">The sequence shown here is derived from an EMBL/GenBank/DDBJ whole genome shotgun (WGS) entry which is preliminary data.</text>
</comment>
<reference evidence="1 2" key="1">
    <citation type="submission" date="2013-02" db="EMBL/GenBank/DDBJ databases">
        <authorList>
            <person name="Harkins D.M."/>
            <person name="Durkin A.S."/>
            <person name="Brinkac L.M."/>
            <person name="Haft D.H."/>
            <person name="Selengut J.D."/>
            <person name="Sanka R."/>
            <person name="DePew J."/>
            <person name="Purushe J."/>
            <person name="Tulsiani S.M."/>
            <person name="Graham G.C."/>
            <person name="Burns M.-A."/>
            <person name="Dohnt M.F."/>
            <person name="Smythe L.D."/>
            <person name="McKay D.B."/>
            <person name="Craig S.B."/>
            <person name="Vinetz J.M."/>
            <person name="Sutton G.G."/>
            <person name="Nierman W.C."/>
            <person name="Fouts D.E."/>
        </authorList>
    </citation>
    <scope>NUCLEOTIDE SEQUENCE [LARGE SCALE GENOMIC DNA]</scope>
    <source>
        <strain evidence="1 2">LT2186</strain>
    </source>
</reference>
<dbReference type="AlphaFoldDB" id="M3G0B4"/>
<dbReference type="BioCyc" id="LINT1001599:G11K9-2594-MONOMER"/>
<dbReference type="Proteomes" id="UP000011776">
    <property type="component" value="Unassembled WGS sequence"/>
</dbReference>
<protein>
    <submittedName>
        <fullName evidence="1">Uncharacterized protein</fullName>
    </submittedName>
</protein>
<evidence type="ECO:0000313" key="2">
    <source>
        <dbReference type="Proteomes" id="UP000011776"/>
    </source>
</evidence>
<evidence type="ECO:0000313" key="1">
    <source>
        <dbReference type="EMBL" id="EMG13294.1"/>
    </source>
</evidence>
<name>M3G0B4_LEPIR</name>
<proteinExistence type="predicted"/>
<dbReference type="EMBL" id="AFME02000024">
    <property type="protein sequence ID" value="EMG13294.1"/>
    <property type="molecule type" value="Genomic_DNA"/>
</dbReference>
<organism evidence="1 2">
    <name type="scientific">Leptospira interrogans serovar Grippotyphosa str. LT2186</name>
    <dbReference type="NCBI Taxonomy" id="1001599"/>
    <lineage>
        <taxon>Bacteria</taxon>
        <taxon>Pseudomonadati</taxon>
        <taxon>Spirochaetota</taxon>
        <taxon>Spirochaetia</taxon>
        <taxon>Leptospirales</taxon>
        <taxon>Leptospiraceae</taxon>
        <taxon>Leptospira</taxon>
    </lineage>
</organism>